<dbReference type="Pfam" id="PF03330">
    <property type="entry name" value="DPBB_1"/>
    <property type="match status" value="1"/>
</dbReference>
<evidence type="ECO:0000313" key="5">
    <source>
        <dbReference type="Proteomes" id="UP000290900"/>
    </source>
</evidence>
<accession>A0A448YTW8</accession>
<evidence type="ECO:0000259" key="3">
    <source>
        <dbReference type="Pfam" id="PF03330"/>
    </source>
</evidence>
<dbReference type="CDD" id="cd22191">
    <property type="entry name" value="DPBB_RlpA_EXP_N-like"/>
    <property type="match status" value="1"/>
</dbReference>
<proteinExistence type="predicted"/>
<gene>
    <name evidence="4" type="ORF">BRENAR_LOCUS5066</name>
</gene>
<dbReference type="SUPFAM" id="SSF50685">
    <property type="entry name" value="Barwin-like endoglucanases"/>
    <property type="match status" value="1"/>
</dbReference>
<feature type="compositionally biased region" description="Low complexity" evidence="2">
    <location>
        <begin position="48"/>
        <end position="80"/>
    </location>
</feature>
<dbReference type="EMBL" id="CAACVR010000076">
    <property type="protein sequence ID" value="VEU24338.1"/>
    <property type="molecule type" value="Genomic_DNA"/>
</dbReference>
<feature type="domain" description="RlpA-like protein double-psi beta-barrel" evidence="3">
    <location>
        <begin position="120"/>
        <end position="181"/>
    </location>
</feature>
<sequence>MGVVFCTPLRQTFLTATTVYEVEVVTTTTVVTEALEPTQDTETLDSPQTTETLGSTQTTEAATTVPTSDSTTSSSSEISVPTGTVYSGRGTYYEVGSDNCGTSSTNEDFVCAIAKSLYDTAANSESISTYCGKYINANYNGKSVRVKVVDSCQSCTDNDLDFSPSAFQQLADLSIGVLQIDWSWDN</sequence>
<protein>
    <submittedName>
        <fullName evidence="4">DEKNAAC105571</fullName>
    </submittedName>
</protein>
<keyword evidence="1" id="KW-0732">Signal</keyword>
<name>A0A448YTW8_BRENA</name>
<dbReference type="OrthoDB" id="623670at2759"/>
<dbReference type="InterPro" id="IPR036908">
    <property type="entry name" value="RlpA-like_sf"/>
</dbReference>
<evidence type="ECO:0000313" key="4">
    <source>
        <dbReference type="EMBL" id="VEU24338.1"/>
    </source>
</evidence>
<dbReference type="AlphaFoldDB" id="A0A448YTW8"/>
<dbReference type="InParanoid" id="A0A448YTW8"/>
<dbReference type="Proteomes" id="UP000290900">
    <property type="component" value="Unassembled WGS sequence"/>
</dbReference>
<dbReference type="PANTHER" id="PTHR31836:SF28">
    <property type="entry name" value="SRCR DOMAIN-CONTAINING PROTEIN-RELATED"/>
    <property type="match status" value="1"/>
</dbReference>
<feature type="region of interest" description="Disordered" evidence="2">
    <location>
        <begin position="35"/>
        <end position="80"/>
    </location>
</feature>
<dbReference type="InterPro" id="IPR009009">
    <property type="entry name" value="RlpA-like_DPBB"/>
</dbReference>
<keyword evidence="5" id="KW-1185">Reference proteome</keyword>
<dbReference type="InterPro" id="IPR051477">
    <property type="entry name" value="Expansin_CellWall"/>
</dbReference>
<dbReference type="PANTHER" id="PTHR31836">
    <property type="match status" value="1"/>
</dbReference>
<evidence type="ECO:0000256" key="2">
    <source>
        <dbReference type="SAM" id="MobiDB-lite"/>
    </source>
</evidence>
<dbReference type="Gene3D" id="2.40.40.10">
    <property type="entry name" value="RlpA-like domain"/>
    <property type="match status" value="1"/>
</dbReference>
<feature type="compositionally biased region" description="Polar residues" evidence="2">
    <location>
        <begin position="38"/>
        <end position="47"/>
    </location>
</feature>
<reference evidence="4 5" key="1">
    <citation type="submission" date="2018-12" db="EMBL/GenBank/DDBJ databases">
        <authorList>
            <person name="Tiukova I."/>
            <person name="Dainat J."/>
        </authorList>
    </citation>
    <scope>NUCLEOTIDE SEQUENCE [LARGE SCALE GENOMIC DNA]</scope>
</reference>
<organism evidence="4 5">
    <name type="scientific">Brettanomyces naardenensis</name>
    <name type="common">Yeast</name>
    <dbReference type="NCBI Taxonomy" id="13370"/>
    <lineage>
        <taxon>Eukaryota</taxon>
        <taxon>Fungi</taxon>
        <taxon>Dikarya</taxon>
        <taxon>Ascomycota</taxon>
        <taxon>Saccharomycotina</taxon>
        <taxon>Pichiomycetes</taxon>
        <taxon>Pichiales</taxon>
        <taxon>Pichiaceae</taxon>
        <taxon>Brettanomyces</taxon>
    </lineage>
</organism>
<evidence type="ECO:0000256" key="1">
    <source>
        <dbReference type="ARBA" id="ARBA00022729"/>
    </source>
</evidence>
<dbReference type="STRING" id="13370.A0A448YTW8"/>